<dbReference type="EMBL" id="BDGG01000014">
    <property type="protein sequence ID" value="GAV07078.1"/>
    <property type="molecule type" value="Genomic_DNA"/>
</dbReference>
<evidence type="ECO:0000313" key="3">
    <source>
        <dbReference type="Proteomes" id="UP000186922"/>
    </source>
</evidence>
<proteinExistence type="predicted"/>
<protein>
    <submittedName>
        <fullName evidence="2">Uncharacterized protein</fullName>
    </submittedName>
</protein>
<dbReference type="AlphaFoldDB" id="A0A1D1W4K2"/>
<dbReference type="Proteomes" id="UP000186922">
    <property type="component" value="Unassembled WGS sequence"/>
</dbReference>
<gene>
    <name evidence="2" type="primary">RvY_16960-1</name>
    <name evidence="2" type="synonym">RvY_16960.1</name>
    <name evidence="2" type="ORF">RvY_16960</name>
</gene>
<organism evidence="2 3">
    <name type="scientific">Ramazzottius varieornatus</name>
    <name type="common">Water bear</name>
    <name type="synonym">Tardigrade</name>
    <dbReference type="NCBI Taxonomy" id="947166"/>
    <lineage>
        <taxon>Eukaryota</taxon>
        <taxon>Metazoa</taxon>
        <taxon>Ecdysozoa</taxon>
        <taxon>Tardigrada</taxon>
        <taxon>Eutardigrada</taxon>
        <taxon>Parachela</taxon>
        <taxon>Hypsibioidea</taxon>
        <taxon>Ramazzottiidae</taxon>
        <taxon>Ramazzottius</taxon>
    </lineage>
</organism>
<comment type="caution">
    <text evidence="2">The sequence shown here is derived from an EMBL/GenBank/DDBJ whole genome shotgun (WGS) entry which is preliminary data.</text>
</comment>
<accession>A0A1D1W4K2</accession>
<reference evidence="2 3" key="1">
    <citation type="journal article" date="2016" name="Nat. Commun.">
        <title>Extremotolerant tardigrade genome and improved radiotolerance of human cultured cells by tardigrade-unique protein.</title>
        <authorList>
            <person name="Hashimoto T."/>
            <person name="Horikawa D.D."/>
            <person name="Saito Y."/>
            <person name="Kuwahara H."/>
            <person name="Kozuka-Hata H."/>
            <person name="Shin-I T."/>
            <person name="Minakuchi Y."/>
            <person name="Ohishi K."/>
            <person name="Motoyama A."/>
            <person name="Aizu T."/>
            <person name="Enomoto A."/>
            <person name="Kondo K."/>
            <person name="Tanaka S."/>
            <person name="Hara Y."/>
            <person name="Koshikawa S."/>
            <person name="Sagara H."/>
            <person name="Miura T."/>
            <person name="Yokobori S."/>
            <person name="Miyagawa K."/>
            <person name="Suzuki Y."/>
            <person name="Kubo T."/>
            <person name="Oyama M."/>
            <person name="Kohara Y."/>
            <person name="Fujiyama A."/>
            <person name="Arakawa K."/>
            <person name="Katayama T."/>
            <person name="Toyoda A."/>
            <person name="Kunieda T."/>
        </authorList>
    </citation>
    <scope>NUCLEOTIDE SEQUENCE [LARGE SCALE GENOMIC DNA]</scope>
    <source>
        <strain evidence="2 3">YOKOZUNA-1</strain>
    </source>
</reference>
<evidence type="ECO:0000313" key="2">
    <source>
        <dbReference type="EMBL" id="GAV07078.1"/>
    </source>
</evidence>
<keyword evidence="3" id="KW-1185">Reference proteome</keyword>
<evidence type="ECO:0000256" key="1">
    <source>
        <dbReference type="SAM" id="MobiDB-lite"/>
    </source>
</evidence>
<name>A0A1D1W4K2_RAMVA</name>
<feature type="region of interest" description="Disordered" evidence="1">
    <location>
        <begin position="1"/>
        <end position="25"/>
    </location>
</feature>
<sequence length="83" mass="9164">MGRALDQYAQRPNIDSHASTLTEHPTETADFSAIIDKPVFPGPSAVYTVFTLYTDGKSDTKQHILTAEQSVFFACVDDKGKRD</sequence>